<gene>
    <name evidence="1" type="ORF">GOC77_13960</name>
</gene>
<dbReference type="EMBL" id="WOWA01000007">
    <property type="protein sequence ID" value="NLV14368.1"/>
    <property type="molecule type" value="Genomic_DNA"/>
</dbReference>
<reference evidence="1" key="1">
    <citation type="submission" date="2019-12" db="EMBL/GenBank/DDBJ databases">
        <title>Whole genome sequencing of Haloarcula argentinensis strain pws5.</title>
        <authorList>
            <person name="Verma D.K."/>
            <person name="Gopal K."/>
            <person name="Prasad E.S."/>
        </authorList>
    </citation>
    <scope>NUCLEOTIDE SEQUENCE</scope>
    <source>
        <strain evidence="1">Pws5</strain>
    </source>
</reference>
<evidence type="ECO:0000313" key="2">
    <source>
        <dbReference type="Proteomes" id="UP000641625"/>
    </source>
</evidence>
<comment type="caution">
    <text evidence="1">The sequence shown here is derived from an EMBL/GenBank/DDBJ whole genome shotgun (WGS) entry which is preliminary data.</text>
</comment>
<dbReference type="Proteomes" id="UP000641625">
    <property type="component" value="Unassembled WGS sequence"/>
</dbReference>
<evidence type="ECO:0000313" key="1">
    <source>
        <dbReference type="EMBL" id="NLV14368.1"/>
    </source>
</evidence>
<dbReference type="RefSeq" id="WP_170097793.1">
    <property type="nucleotide sequence ID" value="NZ_WOWA01000007.1"/>
</dbReference>
<proteinExistence type="predicted"/>
<protein>
    <submittedName>
        <fullName evidence="1">Uncharacterized protein</fullName>
    </submittedName>
</protein>
<name>A0A847URP5_HALAR</name>
<dbReference type="AlphaFoldDB" id="A0A847URP5"/>
<accession>A0A847URP5</accession>
<organism evidence="1 2">
    <name type="scientific">Haloarcula argentinensis</name>
    <dbReference type="NCBI Taxonomy" id="43776"/>
    <lineage>
        <taxon>Archaea</taxon>
        <taxon>Methanobacteriati</taxon>
        <taxon>Methanobacteriota</taxon>
        <taxon>Stenosarchaea group</taxon>
        <taxon>Halobacteria</taxon>
        <taxon>Halobacteriales</taxon>
        <taxon>Haloarculaceae</taxon>
        <taxon>Haloarcula</taxon>
    </lineage>
</organism>
<sequence>MTLVLISSATFMVGAVAPSVDTETTDTATTSELRAGNVQAYNETTNTRLSYSQDSNKTAVAVHQGNRELAEYGSNSSSDVVVYQTAASGTYYFNATFADDGSTYTGLEADAGETVTLTAEMINKADDPVTNQTINYDFTAGQNVSFVHMNNSETMVADSTGAGIRASVFSIGGNDSDAGAAEVTQESIGVNGDNQDTVNVHIANAQAQDSAAAVYSATEGSEAFSTVGVATFNGETIPVFAEGQSTPSWFDEDMTYATVSEDGTTVTVLNAGESLSADDTEADFSMEANDAIGFGNARTLASDYGAGTIDSLSVGIDALNLNGQPELAEV</sequence>